<protein>
    <submittedName>
        <fullName evidence="3">Uncharacterized protein</fullName>
    </submittedName>
</protein>
<organism evidence="2 3">
    <name type="scientific">Ditylenchus dipsaci</name>
    <dbReference type="NCBI Taxonomy" id="166011"/>
    <lineage>
        <taxon>Eukaryota</taxon>
        <taxon>Metazoa</taxon>
        <taxon>Ecdysozoa</taxon>
        <taxon>Nematoda</taxon>
        <taxon>Chromadorea</taxon>
        <taxon>Rhabditida</taxon>
        <taxon>Tylenchina</taxon>
        <taxon>Tylenchomorpha</taxon>
        <taxon>Sphaerularioidea</taxon>
        <taxon>Anguinidae</taxon>
        <taxon>Anguininae</taxon>
        <taxon>Ditylenchus</taxon>
    </lineage>
</organism>
<keyword evidence="2" id="KW-1185">Reference proteome</keyword>
<feature type="compositionally biased region" description="Polar residues" evidence="1">
    <location>
        <begin position="335"/>
        <end position="344"/>
    </location>
</feature>
<evidence type="ECO:0000256" key="1">
    <source>
        <dbReference type="SAM" id="MobiDB-lite"/>
    </source>
</evidence>
<reference evidence="3" key="1">
    <citation type="submission" date="2022-11" db="UniProtKB">
        <authorList>
            <consortium name="WormBaseParasite"/>
        </authorList>
    </citation>
    <scope>IDENTIFICATION</scope>
</reference>
<evidence type="ECO:0000313" key="2">
    <source>
        <dbReference type="Proteomes" id="UP000887574"/>
    </source>
</evidence>
<dbReference type="Proteomes" id="UP000887574">
    <property type="component" value="Unplaced"/>
</dbReference>
<dbReference type="InterPro" id="IPR033228">
    <property type="entry name" value="SZT2"/>
</dbReference>
<proteinExistence type="predicted"/>
<evidence type="ECO:0000313" key="3">
    <source>
        <dbReference type="WBParaSite" id="jg2309"/>
    </source>
</evidence>
<name>A0A915DTS3_9BILA</name>
<feature type="region of interest" description="Disordered" evidence="1">
    <location>
        <begin position="329"/>
        <end position="375"/>
    </location>
</feature>
<sequence length="480" mass="55030">MSQGTHAAHSSPNVWLYLALPGGVIFVQCYFCEPYFCVRFLQWNNNTQLNEYIRPNSQITKEETEHLRTLNRTKNDLIQKCHVHSITYDFHLRIVARYLLGGTQVLFNSGYNTNAFLVDFLQYYGCRPPFARNCIYEETINCSRLQVGHGNIWEFFLDYSEQHFGLKIVRLKNMDQANSSDEFMLVSKDEKELFFKQPYKFVTVVLNNARPGSFKEHQISMKFYVILVTEDNAHPMLDMAEEMRLPTLATGGEQLTPFVESETDEEEQLDNQRPCIQPKSSLNNRMERLLSNRTAYDSSQQQQHNNSYCMQCTSEAAETSALADLMEQDNDRRSPTASNRNSPTLMGAGARRSSETPAVSFLASASTSSGYSNPTNMQRILDNNLQKTESSSMYENLDQVIFAGVAGNQRQLATSKVPPRRHRKTSSSHDYGSVRESIALVPPEQVTYLHYFSSHQRKLQQLLEETAKKERRTLQVYLGS</sequence>
<dbReference type="WBParaSite" id="jg2309">
    <property type="protein sequence ID" value="jg2309"/>
    <property type="gene ID" value="jg2309"/>
</dbReference>
<feature type="region of interest" description="Disordered" evidence="1">
    <location>
        <begin position="259"/>
        <end position="282"/>
    </location>
</feature>
<dbReference type="PANTHER" id="PTHR14918:SF3">
    <property type="entry name" value="KICSTOR COMPLEX PROTEIN SZT2"/>
    <property type="match status" value="1"/>
</dbReference>
<dbReference type="PANTHER" id="PTHR14918">
    <property type="entry name" value="KICSTOR COMPLEX PROTEIN SZT2"/>
    <property type="match status" value="1"/>
</dbReference>
<dbReference type="GO" id="GO:0005777">
    <property type="term" value="C:peroxisome"/>
    <property type="evidence" value="ECO:0007669"/>
    <property type="project" value="InterPro"/>
</dbReference>
<accession>A0A915DTS3</accession>
<feature type="region of interest" description="Disordered" evidence="1">
    <location>
        <begin position="411"/>
        <end position="431"/>
    </location>
</feature>
<feature type="compositionally biased region" description="Polar residues" evidence="1">
    <location>
        <begin position="363"/>
        <end position="375"/>
    </location>
</feature>
<dbReference type="AlphaFoldDB" id="A0A915DTS3"/>